<dbReference type="Proteomes" id="UP000626109">
    <property type="component" value="Unassembled WGS sequence"/>
</dbReference>
<dbReference type="InterPro" id="IPR013763">
    <property type="entry name" value="Cyclin-like_dom"/>
</dbReference>
<feature type="compositionally biased region" description="Basic and acidic residues" evidence="2">
    <location>
        <begin position="219"/>
        <end position="238"/>
    </location>
</feature>
<organism evidence="4 6">
    <name type="scientific">Polarella glacialis</name>
    <name type="common">Dinoflagellate</name>
    <dbReference type="NCBI Taxonomy" id="89957"/>
    <lineage>
        <taxon>Eukaryota</taxon>
        <taxon>Sar</taxon>
        <taxon>Alveolata</taxon>
        <taxon>Dinophyceae</taxon>
        <taxon>Suessiales</taxon>
        <taxon>Suessiaceae</taxon>
        <taxon>Polarella</taxon>
    </lineage>
</organism>
<sequence>MLPQSRARRVLADLTNTASAHADRAAVALKPLQKEVTTASRGAADEAEKCPLVTGETASRAEPFPSELGLVAPCSMELHQVWVNFAAAGGSTAPFLLQHFASLSAQVLRPPSRAPPPPSEAVLRPRVEESAVGPAAEVCGDTVAEECCWSEVMSAIHDPSFPSAIGADAPCRHTRSRRWQNAGAELRNENRVSDSPGERKGGESDEKKLLPCGSQSRLEISRRLFDDSENSEDKQHLGEEEEEQDASDDEDLLPPRWRQKELCEEELEKRLADLLEQEQLDQFSAGDFEGYDQDGQCTPEVQSTDTSYASWSGADADAPRETLALESVGSAPAQSGPLPAERWVFQTPVRRRSRKAGPLAVVPLIQETTSHPAPAASSQNSRLVSARDRAGSEPGQIDAVLDSMTTSLLRAYHRESERCRLTVGAEISKISAAERVLTVDWLLQTCRAMSFPEVVPFTAVLLFDRYCAKSSTILPAEQMQVLFLSVISIALKMHGISNLVPAPLRDVLAHLGQYQVPVEKVLELERQVLQALDFQVSTPTVQEFLDLLSVRSRGAPSLDNEADRDACDADSRVWELAAFLLRLAIREACASDP</sequence>
<feature type="compositionally biased region" description="Polar residues" evidence="2">
    <location>
        <begin position="295"/>
        <end position="310"/>
    </location>
</feature>
<comment type="similarity">
    <text evidence="1">Belongs to the cyclin family.</text>
</comment>
<feature type="compositionally biased region" description="Acidic residues" evidence="2">
    <location>
        <begin position="239"/>
        <end position="252"/>
    </location>
</feature>
<evidence type="ECO:0000259" key="3">
    <source>
        <dbReference type="SMART" id="SM00385"/>
    </source>
</evidence>
<dbReference type="SUPFAM" id="SSF47954">
    <property type="entry name" value="Cyclin-like"/>
    <property type="match status" value="1"/>
</dbReference>
<dbReference type="EMBL" id="CAJNNW010020869">
    <property type="protein sequence ID" value="CAE8667111.1"/>
    <property type="molecule type" value="Genomic_DNA"/>
</dbReference>
<dbReference type="Pfam" id="PF00134">
    <property type="entry name" value="Cyclin_N"/>
    <property type="match status" value="1"/>
</dbReference>
<reference evidence="4" key="1">
    <citation type="submission" date="2021-02" db="EMBL/GenBank/DDBJ databases">
        <authorList>
            <person name="Dougan E. K."/>
            <person name="Rhodes N."/>
            <person name="Thang M."/>
            <person name="Chan C."/>
        </authorList>
    </citation>
    <scope>NUCLEOTIDE SEQUENCE</scope>
</reference>
<keyword evidence="1" id="KW-0195">Cyclin</keyword>
<keyword evidence="6" id="KW-1185">Reference proteome</keyword>
<feature type="region of interest" description="Disordered" evidence="2">
    <location>
        <begin position="180"/>
        <end position="255"/>
    </location>
</feature>
<dbReference type="Proteomes" id="UP000654075">
    <property type="component" value="Unassembled WGS sequence"/>
</dbReference>
<dbReference type="Gene3D" id="1.10.472.10">
    <property type="entry name" value="Cyclin-like"/>
    <property type="match status" value="2"/>
</dbReference>
<feature type="compositionally biased region" description="Basic and acidic residues" evidence="2">
    <location>
        <begin position="186"/>
        <end position="209"/>
    </location>
</feature>
<dbReference type="AlphaFoldDB" id="A0A813HHN8"/>
<dbReference type="InterPro" id="IPR006671">
    <property type="entry name" value="Cyclin_N"/>
</dbReference>
<dbReference type="OrthoDB" id="5590282at2759"/>
<evidence type="ECO:0000313" key="6">
    <source>
        <dbReference type="Proteomes" id="UP000654075"/>
    </source>
</evidence>
<feature type="compositionally biased region" description="Polar residues" evidence="2">
    <location>
        <begin position="369"/>
        <end position="383"/>
    </location>
</feature>
<evidence type="ECO:0000256" key="1">
    <source>
        <dbReference type="RuleBase" id="RU000383"/>
    </source>
</evidence>
<comment type="caution">
    <text evidence="4">The sequence shown here is derived from an EMBL/GenBank/DDBJ whole genome shotgun (WGS) entry which is preliminary data.</text>
</comment>
<proteinExistence type="inferred from homology"/>
<feature type="domain" description="Cyclin-like" evidence="3">
    <location>
        <begin position="440"/>
        <end position="530"/>
    </location>
</feature>
<dbReference type="EMBL" id="CAJNNV010031620">
    <property type="protein sequence ID" value="CAE8637110.1"/>
    <property type="molecule type" value="Genomic_DNA"/>
</dbReference>
<evidence type="ECO:0000256" key="2">
    <source>
        <dbReference type="SAM" id="MobiDB-lite"/>
    </source>
</evidence>
<dbReference type="InterPro" id="IPR036915">
    <property type="entry name" value="Cyclin-like_sf"/>
</dbReference>
<evidence type="ECO:0000313" key="4">
    <source>
        <dbReference type="EMBL" id="CAE8637110.1"/>
    </source>
</evidence>
<evidence type="ECO:0000313" key="5">
    <source>
        <dbReference type="EMBL" id="CAE8667111.1"/>
    </source>
</evidence>
<gene>
    <name evidence="4" type="ORF">PGLA1383_LOCUS52505</name>
    <name evidence="5" type="ORF">PGLA2088_LOCUS16471</name>
</gene>
<feature type="region of interest" description="Disordered" evidence="2">
    <location>
        <begin position="369"/>
        <end position="390"/>
    </location>
</feature>
<accession>A0A813HHN8</accession>
<dbReference type="SMART" id="SM00385">
    <property type="entry name" value="CYCLIN"/>
    <property type="match status" value="1"/>
</dbReference>
<name>A0A813HHN8_POLGL</name>
<protein>
    <recommendedName>
        <fullName evidence="3">Cyclin-like domain-containing protein</fullName>
    </recommendedName>
</protein>
<feature type="region of interest" description="Disordered" evidence="2">
    <location>
        <begin position="286"/>
        <end position="315"/>
    </location>
</feature>